<dbReference type="GO" id="GO:0003676">
    <property type="term" value="F:nucleic acid binding"/>
    <property type="evidence" value="ECO:0007669"/>
    <property type="project" value="InterPro"/>
</dbReference>
<dbReference type="Proteomes" id="UP000030854">
    <property type="component" value="Unassembled WGS sequence"/>
</dbReference>
<dbReference type="AlphaFoldDB" id="A0A0B1P5X8"/>
<keyword evidence="3" id="KW-1185">Reference proteome</keyword>
<sequence length="258" mass="30189">MPGAEACDAEIFGAFKALVTAVETDRSNPIKLLLDCRTTVRALCTGQAKTSQAKIDMFLDLAQTCRDLEVKWIPSHSKIYGNVTADKLAKSALTQLPAESITNFDPSRPRGETKYSIAALTRYVRDQTKIEIKLWWRNHKPRRYRELELEMDHKQPPELTLPRWAYHRLVAARIGHGDFSDYHERFKHVNIDDRCVCGRERRPWHFAECRLAQRKWRDSEKSPVPSAKEMFREKGWLKFFHYINEAECYKTVFETENE</sequence>
<dbReference type="EMBL" id="JNVN01002194">
    <property type="protein sequence ID" value="KHJ32296.1"/>
    <property type="molecule type" value="Genomic_DNA"/>
</dbReference>
<dbReference type="STRING" id="52586.A0A0B1P5X8"/>
<evidence type="ECO:0000313" key="2">
    <source>
        <dbReference type="EMBL" id="KHJ32296.1"/>
    </source>
</evidence>
<comment type="caution">
    <text evidence="2">The sequence shown here is derived from an EMBL/GenBank/DDBJ whole genome shotgun (WGS) entry which is preliminary data.</text>
</comment>
<dbReference type="CDD" id="cd09276">
    <property type="entry name" value="Rnase_HI_RT_non_LTR"/>
    <property type="match status" value="1"/>
</dbReference>
<protein>
    <submittedName>
        <fullName evidence="2">Putative te1b-like protein</fullName>
    </submittedName>
</protein>
<feature type="domain" description="RNase H type-1" evidence="1">
    <location>
        <begin position="1"/>
        <end position="94"/>
    </location>
</feature>
<dbReference type="Gene3D" id="3.30.420.10">
    <property type="entry name" value="Ribonuclease H-like superfamily/Ribonuclease H"/>
    <property type="match status" value="1"/>
</dbReference>
<gene>
    <name evidence="2" type="ORF">EV44_g3947</name>
</gene>
<dbReference type="InterPro" id="IPR036397">
    <property type="entry name" value="RNaseH_sf"/>
</dbReference>
<reference evidence="2 3" key="1">
    <citation type="journal article" date="2014" name="BMC Genomics">
        <title>Adaptive genomic structural variation in the grape powdery mildew pathogen, Erysiphe necator.</title>
        <authorList>
            <person name="Jones L."/>
            <person name="Riaz S."/>
            <person name="Morales-Cruz A."/>
            <person name="Amrine K.C."/>
            <person name="McGuire B."/>
            <person name="Gubler W.D."/>
            <person name="Walker M.A."/>
            <person name="Cantu D."/>
        </authorList>
    </citation>
    <scope>NUCLEOTIDE SEQUENCE [LARGE SCALE GENOMIC DNA]</scope>
    <source>
        <strain evidence="3">c</strain>
    </source>
</reference>
<organism evidence="2 3">
    <name type="scientific">Uncinula necator</name>
    <name type="common">Grape powdery mildew</name>
    <dbReference type="NCBI Taxonomy" id="52586"/>
    <lineage>
        <taxon>Eukaryota</taxon>
        <taxon>Fungi</taxon>
        <taxon>Dikarya</taxon>
        <taxon>Ascomycota</taxon>
        <taxon>Pezizomycotina</taxon>
        <taxon>Leotiomycetes</taxon>
        <taxon>Erysiphales</taxon>
        <taxon>Erysiphaceae</taxon>
        <taxon>Erysiphe</taxon>
    </lineage>
</organism>
<evidence type="ECO:0000313" key="3">
    <source>
        <dbReference type="Proteomes" id="UP000030854"/>
    </source>
</evidence>
<dbReference type="OMA" id="INEAECY"/>
<dbReference type="InterPro" id="IPR002156">
    <property type="entry name" value="RNaseH_domain"/>
</dbReference>
<dbReference type="SUPFAM" id="SSF53098">
    <property type="entry name" value="Ribonuclease H-like"/>
    <property type="match status" value="1"/>
</dbReference>
<accession>A0A0B1P5X8</accession>
<dbReference type="GO" id="GO:0004523">
    <property type="term" value="F:RNA-DNA hybrid ribonuclease activity"/>
    <property type="evidence" value="ECO:0007669"/>
    <property type="project" value="InterPro"/>
</dbReference>
<dbReference type="HOGENOM" id="CLU_000680_26_2_1"/>
<dbReference type="InterPro" id="IPR012337">
    <property type="entry name" value="RNaseH-like_sf"/>
</dbReference>
<dbReference type="PROSITE" id="PS50879">
    <property type="entry name" value="RNASE_H_1"/>
    <property type="match status" value="1"/>
</dbReference>
<evidence type="ECO:0000259" key="1">
    <source>
        <dbReference type="PROSITE" id="PS50879"/>
    </source>
</evidence>
<proteinExistence type="predicted"/>
<name>A0A0B1P5X8_UNCNE</name>